<feature type="transmembrane region" description="Helical" evidence="1">
    <location>
        <begin position="885"/>
        <end position="908"/>
    </location>
</feature>
<dbReference type="EMBL" id="JACEOG010000001">
    <property type="protein sequence ID" value="MBA4607252.1"/>
    <property type="molecule type" value="Genomic_DNA"/>
</dbReference>
<dbReference type="Pfam" id="PF09586">
    <property type="entry name" value="YfhO"/>
    <property type="match status" value="1"/>
</dbReference>
<evidence type="ECO:0000256" key="1">
    <source>
        <dbReference type="SAM" id="Phobius"/>
    </source>
</evidence>
<dbReference type="RefSeq" id="WP_181753188.1">
    <property type="nucleotide sequence ID" value="NZ_JACEOG010000001.1"/>
</dbReference>
<reference evidence="2 3" key="1">
    <citation type="submission" date="2020-07" db="EMBL/GenBank/DDBJ databases">
        <title>Draft genome and description of Aeromicrobium phoceense strain Marseille-Q0843 isolated from healthy skin swab.</title>
        <authorList>
            <person name="Boxberger M."/>
            <person name="La Scola B."/>
        </authorList>
    </citation>
    <scope>NUCLEOTIDE SEQUENCE [LARGE SCALE GENOMIC DNA]</scope>
    <source>
        <strain evidence="2 3">Marseille-Q0843</strain>
    </source>
</reference>
<keyword evidence="1" id="KW-0812">Transmembrane</keyword>
<feature type="transmembrane region" description="Helical" evidence="1">
    <location>
        <begin position="21"/>
        <end position="46"/>
    </location>
</feature>
<feature type="transmembrane region" description="Helical" evidence="1">
    <location>
        <begin position="252"/>
        <end position="274"/>
    </location>
</feature>
<evidence type="ECO:0000313" key="3">
    <source>
        <dbReference type="Proteomes" id="UP000550354"/>
    </source>
</evidence>
<feature type="transmembrane region" description="Helical" evidence="1">
    <location>
        <begin position="492"/>
        <end position="513"/>
    </location>
</feature>
<comment type="caution">
    <text evidence="2">The sequence shown here is derived from an EMBL/GenBank/DDBJ whole genome shotgun (WGS) entry which is preliminary data.</text>
</comment>
<dbReference type="Proteomes" id="UP000550354">
    <property type="component" value="Unassembled WGS sequence"/>
</dbReference>
<feature type="transmembrane region" description="Helical" evidence="1">
    <location>
        <begin position="350"/>
        <end position="368"/>
    </location>
</feature>
<feature type="transmembrane region" description="Helical" evidence="1">
    <location>
        <begin position="428"/>
        <end position="447"/>
    </location>
</feature>
<name>A0A838XBG4_9ACTN</name>
<dbReference type="AlphaFoldDB" id="A0A838XBG4"/>
<keyword evidence="1" id="KW-1133">Transmembrane helix</keyword>
<dbReference type="InterPro" id="IPR018580">
    <property type="entry name" value="Uncharacterised_YfhO"/>
</dbReference>
<dbReference type="PANTHER" id="PTHR38454">
    <property type="entry name" value="INTEGRAL MEMBRANE PROTEIN-RELATED"/>
    <property type="match status" value="1"/>
</dbReference>
<feature type="transmembrane region" description="Helical" evidence="1">
    <location>
        <begin position="324"/>
        <end position="343"/>
    </location>
</feature>
<keyword evidence="3" id="KW-1185">Reference proteome</keyword>
<feature type="transmembrane region" description="Helical" evidence="1">
    <location>
        <begin position="159"/>
        <end position="177"/>
    </location>
</feature>
<organism evidence="2 3">
    <name type="scientific">Aeromicrobium phoceense</name>
    <dbReference type="NCBI Taxonomy" id="2754045"/>
    <lineage>
        <taxon>Bacteria</taxon>
        <taxon>Bacillati</taxon>
        <taxon>Actinomycetota</taxon>
        <taxon>Actinomycetes</taxon>
        <taxon>Propionibacteriales</taxon>
        <taxon>Nocardioidaceae</taxon>
        <taxon>Aeromicrobium</taxon>
    </lineage>
</organism>
<evidence type="ECO:0000313" key="2">
    <source>
        <dbReference type="EMBL" id="MBA4607252.1"/>
    </source>
</evidence>
<dbReference type="PANTHER" id="PTHR38454:SF1">
    <property type="entry name" value="INTEGRAL MEMBRANE PROTEIN"/>
    <property type="match status" value="1"/>
</dbReference>
<keyword evidence="1" id="KW-0472">Membrane</keyword>
<sequence length="928" mass="99214">MTDTTSRERTGATPVERVTRAVVVLGFVLLVALTFGPALFGFGVFLDVDFLRAYWPFTATGAVPAGAMWCRGDTFDALYPAIVNTVESARSGVWPTWTPYEVGGAPMASLPNHTVLSPVTWPFWVLPSHVAPAWVKLTELVIVVVGMVALLGRWGVRRSAGLLAGFVFFTCGFMLMWTNWPHTRVAVFIPLLLWALDRVVVERRARDVAWVGLVVASMLLGGFPAVTLFALTTGAVYVLVVGWRQQGTRATVLAYAGAAGGVVLGVALAAVQILPFVMNLQTVLAGREPREASPSELLVTSVAPRAWGTCVDNARWSSTNPIEGIAYVGVGAVLLVLTLLVLGRSARVRPGVVALISVLLAAWVWLTWFGGAPLDLLQQLPGFDTNKIGRATSIVGFLVALAAAFGLDRLMSDDDGPGPRPERRRLPLVGRLAVGAVLALGALYVGWRVHEVAAITGATGLVRDQLVAPAIWALAGVAVLAAGLLSRRVRPFVPLALVVIVIVQAVVFARHVWPLSDRSNLYPVTEAHEFLQANIGADRYASGGMWGYPATSDYYKLRTPVGHEFTAPAWMQLLQAVSPDTQVTRTYTRFADLPTPEIGDDPLLDQFSVKYWAVRPSQIVGRADDPSGERSGTVTLGDEERASCELPAGPLRGVVLSLDRTVPLEDDDRVQAHVRVTAGGEVVEGARAFNTTMEDGQLRIGVAGEDLPSSDDAEVEVWFSGAPRAVELDATADGLSCRALRPDDDGLKLVHVDAGSLVYERSTSLPRIRWAGESRVVESADERLELLGEGVPADRVLLDEPGPFEAEGSSARVDTVRDDAGSIEVEVDADGDGYLVVGDSILREGWEATVDGEPVDLVAANHAFAAVPVPDGRHTVELAYRAPGLAPGLAISAGAALLTAGVFVVPLVRRRTRSRGDAVDDQLDAREE</sequence>
<accession>A0A838XBG4</accession>
<feature type="transmembrane region" description="Helical" evidence="1">
    <location>
        <begin position="133"/>
        <end position="152"/>
    </location>
</feature>
<feature type="transmembrane region" description="Helical" evidence="1">
    <location>
        <begin position="208"/>
        <end position="240"/>
    </location>
</feature>
<feature type="transmembrane region" description="Helical" evidence="1">
    <location>
        <begin position="388"/>
        <end position="407"/>
    </location>
</feature>
<proteinExistence type="predicted"/>
<protein>
    <submittedName>
        <fullName evidence="2">YfhO family protein</fullName>
    </submittedName>
</protein>
<feature type="transmembrane region" description="Helical" evidence="1">
    <location>
        <begin position="467"/>
        <end position="485"/>
    </location>
</feature>
<gene>
    <name evidence="2" type="ORF">H1W00_02035</name>
</gene>